<feature type="compositionally biased region" description="Low complexity" evidence="1">
    <location>
        <begin position="22"/>
        <end position="31"/>
    </location>
</feature>
<evidence type="ECO:0000256" key="1">
    <source>
        <dbReference type="SAM" id="MobiDB-lite"/>
    </source>
</evidence>
<feature type="compositionally biased region" description="Basic and acidic residues" evidence="1">
    <location>
        <begin position="496"/>
        <end position="509"/>
    </location>
</feature>
<feature type="region of interest" description="Disordered" evidence="1">
    <location>
        <begin position="1"/>
        <end position="31"/>
    </location>
</feature>
<feature type="compositionally biased region" description="Pro residues" evidence="1">
    <location>
        <begin position="556"/>
        <end position="569"/>
    </location>
</feature>
<feature type="region of interest" description="Disordered" evidence="1">
    <location>
        <begin position="200"/>
        <end position="338"/>
    </location>
</feature>
<feature type="compositionally biased region" description="Polar residues" evidence="1">
    <location>
        <begin position="453"/>
        <end position="465"/>
    </location>
</feature>
<proteinExistence type="predicted"/>
<feature type="region of interest" description="Disordered" evidence="1">
    <location>
        <begin position="370"/>
        <end position="618"/>
    </location>
</feature>
<feature type="compositionally biased region" description="Low complexity" evidence="1">
    <location>
        <begin position="226"/>
        <end position="236"/>
    </location>
</feature>
<feature type="compositionally biased region" description="Low complexity" evidence="1">
    <location>
        <begin position="397"/>
        <end position="413"/>
    </location>
</feature>
<accession>A0AAD5UTG2</accession>
<evidence type="ECO:0000313" key="2">
    <source>
        <dbReference type="EMBL" id="KAJ3476223.1"/>
    </source>
</evidence>
<dbReference type="Proteomes" id="UP001212997">
    <property type="component" value="Unassembled WGS sequence"/>
</dbReference>
<protein>
    <submittedName>
        <fullName evidence="2">Uncharacterized protein</fullName>
    </submittedName>
</protein>
<feature type="compositionally biased region" description="Pro residues" evidence="1">
    <location>
        <begin position="303"/>
        <end position="331"/>
    </location>
</feature>
<evidence type="ECO:0000313" key="3">
    <source>
        <dbReference type="Proteomes" id="UP001212997"/>
    </source>
</evidence>
<feature type="region of interest" description="Disordered" evidence="1">
    <location>
        <begin position="661"/>
        <end position="685"/>
    </location>
</feature>
<feature type="compositionally biased region" description="Low complexity" evidence="1">
    <location>
        <begin position="477"/>
        <end position="490"/>
    </location>
</feature>
<gene>
    <name evidence="2" type="ORF">NLI96_g11306</name>
</gene>
<dbReference type="EMBL" id="JANAWD010000736">
    <property type="protein sequence ID" value="KAJ3476223.1"/>
    <property type="molecule type" value="Genomic_DNA"/>
</dbReference>
<feature type="compositionally biased region" description="Low complexity" evidence="1">
    <location>
        <begin position="708"/>
        <end position="717"/>
    </location>
</feature>
<reference evidence="2" key="1">
    <citation type="submission" date="2022-07" db="EMBL/GenBank/DDBJ databases">
        <title>Genome Sequence of Physisporinus lineatus.</title>
        <authorList>
            <person name="Buettner E."/>
        </authorList>
    </citation>
    <scope>NUCLEOTIDE SEQUENCE</scope>
    <source>
        <strain evidence="2">VT162</strain>
    </source>
</reference>
<dbReference type="AlphaFoldDB" id="A0AAD5UTG2"/>
<sequence length="735" mass="80608">MSRTEQGPPMPSRVPEKETPDPSESAPHASAAHHWQEVISISQTVLLVSCQVVIDKTRRETYVQNPRIDLVIPFHLPMADHSRSRSLRLHVSALNDAEYDLYTSSFKDLIDDDNYNHRRIDDSQYDLLTVATREARAWLRGRYSDIPSSDIDTILRIISPNNDSISGAQFFAVMRLIMHTRSGNPPDSSLVFVQASVKASAQKLPPKHPHPPPPPHDRSHPIINGLPPVLSSASAPAPLPPKPIVLPRSQNAASHTPLVPPIVPPKPNNPFVNRSRSQDPAPIQNPSLISAKPRTMLIDGKQPPLPPRKPSAPPPPPPRHVPGFPPQPSVFPPSGKTSVLIQQSLQATRIGQSLKKADEKLQQERAFEVLKTSTANGKRTRSISPTKDVNRLPSPPSSSSGASSSAFGASSVPTLPPRRKAPTPPSPIESYRSLEQIATASLGGAKPSFVRDQAQQFDRYSSGSPFHSPPKPTVDLSDSPESPSASSRSSQPPPTHPDRKPTKSLDGDHSNSNPASPTTMGRLFRSKSMHQTSPPPIPPPSHRRRPESVQLTPTSPGFPPLPNLNPSPSYPSSSTHKHSLSRHLSLSSPMRNKDRDPSSLSDSPMAGLHKTFTQLQARAQPRIDAARYKAEAGLSRRGFVSHSNQGGRWLREDVEDPLIDDSDVLPTATPNRSLESLDDETGSEYDRNWDERLKKIRANFEKREKSELVSNKVSSSSPWVEEDRDPVGDGWKLLP</sequence>
<keyword evidence="3" id="KW-1185">Reference proteome</keyword>
<feature type="compositionally biased region" description="Polar residues" evidence="1">
    <location>
        <begin position="371"/>
        <end position="387"/>
    </location>
</feature>
<organism evidence="2 3">
    <name type="scientific">Meripilus lineatus</name>
    <dbReference type="NCBI Taxonomy" id="2056292"/>
    <lineage>
        <taxon>Eukaryota</taxon>
        <taxon>Fungi</taxon>
        <taxon>Dikarya</taxon>
        <taxon>Basidiomycota</taxon>
        <taxon>Agaricomycotina</taxon>
        <taxon>Agaricomycetes</taxon>
        <taxon>Polyporales</taxon>
        <taxon>Meripilaceae</taxon>
        <taxon>Meripilus</taxon>
    </lineage>
</organism>
<feature type="region of interest" description="Disordered" evidence="1">
    <location>
        <begin position="703"/>
        <end position="735"/>
    </location>
</feature>
<feature type="compositionally biased region" description="Polar residues" evidence="1">
    <location>
        <begin position="510"/>
        <end position="519"/>
    </location>
</feature>
<comment type="caution">
    <text evidence="2">The sequence shown here is derived from an EMBL/GenBank/DDBJ whole genome shotgun (WGS) entry which is preliminary data.</text>
</comment>
<feature type="compositionally biased region" description="Pro residues" evidence="1">
    <location>
        <begin position="258"/>
        <end position="268"/>
    </location>
</feature>
<name>A0AAD5UTG2_9APHY</name>